<feature type="domain" description="S1 motif" evidence="4">
    <location>
        <begin position="117"/>
        <end position="190"/>
    </location>
</feature>
<dbReference type="Proteomes" id="UP001051844">
    <property type="component" value="Unassembled WGS sequence"/>
</dbReference>
<protein>
    <recommendedName>
        <fullName evidence="4">S1 motif domain-containing protein</fullName>
    </recommendedName>
</protein>
<dbReference type="EMBL" id="BNDZ01000005">
    <property type="protein sequence ID" value="GHI49641.1"/>
    <property type="molecule type" value="Genomic_DNA"/>
</dbReference>
<sequence>MRTRLGFVTASAPDPRLESLRGRLLPGAVRRVRVVGFDGADVLVRVVDAREGASETGRIPLHDVSMRRVEHPSELFTVGQEIEAEETGRWRGGQPHFSARACENPALRAFLLGCAPGQVVTGTVAGVHGFGVFVHVDGEPEGMCTGFVRVPDLTWGWIEHPSQAVEAGRRITAEVITAETRSGQIALSLKALQEDPLIRFADQAGLVRTGTVVRILPFGVLVRLAPDVVGLLHLSEPGGGPSATPGRLVAEGEPITVKVTEVDLERHRVRLCAVGRAAES</sequence>
<dbReference type="InterPro" id="IPR050437">
    <property type="entry name" value="Ribos_protein_bS1-like"/>
</dbReference>
<accession>A0AA37FEK8</accession>
<feature type="domain" description="S1 motif" evidence="4">
    <location>
        <begin position="22"/>
        <end position="84"/>
    </location>
</feature>
<dbReference type="AlphaFoldDB" id="A0AA37FEK8"/>
<organism evidence="5 6">
    <name type="scientific">Streptomyces albidoflavus</name>
    <dbReference type="NCBI Taxonomy" id="1886"/>
    <lineage>
        <taxon>Bacteria</taxon>
        <taxon>Bacillati</taxon>
        <taxon>Actinomycetota</taxon>
        <taxon>Actinomycetes</taxon>
        <taxon>Kitasatosporales</taxon>
        <taxon>Streptomycetaceae</taxon>
        <taxon>Streptomyces</taxon>
        <taxon>Streptomyces albidoflavus group</taxon>
    </lineage>
</organism>
<gene>
    <name evidence="5" type="ORF">ScoT_58150</name>
</gene>
<dbReference type="GO" id="GO:0022627">
    <property type="term" value="C:cytosolic small ribosomal subunit"/>
    <property type="evidence" value="ECO:0007669"/>
    <property type="project" value="TreeGrafter"/>
</dbReference>
<evidence type="ECO:0000313" key="6">
    <source>
        <dbReference type="Proteomes" id="UP001051844"/>
    </source>
</evidence>
<dbReference type="InterPro" id="IPR012340">
    <property type="entry name" value="NA-bd_OB-fold"/>
</dbReference>
<dbReference type="Gene3D" id="2.40.50.140">
    <property type="entry name" value="Nucleic acid-binding proteins"/>
    <property type="match status" value="2"/>
</dbReference>
<dbReference type="Pfam" id="PF00575">
    <property type="entry name" value="S1"/>
    <property type="match status" value="2"/>
</dbReference>
<evidence type="ECO:0000256" key="2">
    <source>
        <dbReference type="ARBA" id="ARBA00022980"/>
    </source>
</evidence>
<comment type="similarity">
    <text evidence="1">Belongs to the bacterial ribosomal protein bS1 family.</text>
</comment>
<comment type="caution">
    <text evidence="5">The sequence shown here is derived from an EMBL/GenBank/DDBJ whole genome shotgun (WGS) entry which is preliminary data.</text>
</comment>
<dbReference type="GO" id="GO:0006412">
    <property type="term" value="P:translation"/>
    <property type="evidence" value="ECO:0007669"/>
    <property type="project" value="TreeGrafter"/>
</dbReference>
<evidence type="ECO:0000313" key="5">
    <source>
        <dbReference type="EMBL" id="GHI49641.1"/>
    </source>
</evidence>
<dbReference type="InterPro" id="IPR003029">
    <property type="entry name" value="S1_domain"/>
</dbReference>
<dbReference type="PROSITE" id="PS50126">
    <property type="entry name" value="S1"/>
    <property type="match status" value="3"/>
</dbReference>
<dbReference type="SUPFAM" id="SSF50249">
    <property type="entry name" value="Nucleic acid-binding proteins"/>
    <property type="match status" value="2"/>
</dbReference>
<keyword evidence="2" id="KW-0689">Ribosomal protein</keyword>
<evidence type="ECO:0000259" key="4">
    <source>
        <dbReference type="PROSITE" id="PS50126"/>
    </source>
</evidence>
<dbReference type="PANTHER" id="PTHR10724:SF7">
    <property type="entry name" value="SMALL RIBOSOMAL SUBUNIT PROTEIN BS1C"/>
    <property type="match status" value="1"/>
</dbReference>
<evidence type="ECO:0000256" key="3">
    <source>
        <dbReference type="ARBA" id="ARBA00023274"/>
    </source>
</evidence>
<dbReference type="GO" id="GO:0003735">
    <property type="term" value="F:structural constituent of ribosome"/>
    <property type="evidence" value="ECO:0007669"/>
    <property type="project" value="TreeGrafter"/>
</dbReference>
<feature type="domain" description="S1 motif" evidence="4">
    <location>
        <begin position="205"/>
        <end position="274"/>
    </location>
</feature>
<dbReference type="GO" id="GO:0003729">
    <property type="term" value="F:mRNA binding"/>
    <property type="evidence" value="ECO:0007669"/>
    <property type="project" value="TreeGrafter"/>
</dbReference>
<keyword evidence="3" id="KW-0687">Ribonucleoprotein</keyword>
<name>A0AA37FEK8_9ACTN</name>
<dbReference type="PANTHER" id="PTHR10724">
    <property type="entry name" value="30S RIBOSOMAL PROTEIN S1"/>
    <property type="match status" value="1"/>
</dbReference>
<reference evidence="5" key="1">
    <citation type="submission" date="2022-09" db="EMBL/GenBank/DDBJ databases">
        <title>Whole genome shotgun sequence of Streptomyces albidoflavus NBRC 12854.</title>
        <authorList>
            <person name="Komaki H."/>
            <person name="Tamura T."/>
        </authorList>
    </citation>
    <scope>NUCLEOTIDE SEQUENCE</scope>
    <source>
        <strain evidence="5">NBRC 12854</strain>
    </source>
</reference>
<evidence type="ECO:0000256" key="1">
    <source>
        <dbReference type="ARBA" id="ARBA00006767"/>
    </source>
</evidence>
<proteinExistence type="inferred from homology"/>
<dbReference type="SMART" id="SM00316">
    <property type="entry name" value="S1"/>
    <property type="match status" value="3"/>
</dbReference>